<evidence type="ECO:0000313" key="2">
    <source>
        <dbReference type="EMBL" id="KAJ1114240.1"/>
    </source>
</evidence>
<reference evidence="2" key="1">
    <citation type="journal article" date="2022" name="bioRxiv">
        <title>Sequencing and chromosome-scale assembly of the giantPleurodeles waltlgenome.</title>
        <authorList>
            <person name="Brown T."/>
            <person name="Elewa A."/>
            <person name="Iarovenko S."/>
            <person name="Subramanian E."/>
            <person name="Araus A.J."/>
            <person name="Petzold A."/>
            <person name="Susuki M."/>
            <person name="Suzuki K.-i.T."/>
            <person name="Hayashi T."/>
            <person name="Toyoda A."/>
            <person name="Oliveira C."/>
            <person name="Osipova E."/>
            <person name="Leigh N.D."/>
            <person name="Simon A."/>
            <person name="Yun M.H."/>
        </authorList>
    </citation>
    <scope>NUCLEOTIDE SEQUENCE</scope>
    <source>
        <strain evidence="2">20211129_DDA</strain>
        <tissue evidence="2">Liver</tissue>
    </source>
</reference>
<gene>
    <name evidence="2" type="ORF">NDU88_002479</name>
</gene>
<dbReference type="Proteomes" id="UP001066276">
    <property type="component" value="Chromosome 8"/>
</dbReference>
<keyword evidence="3" id="KW-1185">Reference proteome</keyword>
<organism evidence="2 3">
    <name type="scientific">Pleurodeles waltl</name>
    <name type="common">Iberian ribbed newt</name>
    <dbReference type="NCBI Taxonomy" id="8319"/>
    <lineage>
        <taxon>Eukaryota</taxon>
        <taxon>Metazoa</taxon>
        <taxon>Chordata</taxon>
        <taxon>Craniata</taxon>
        <taxon>Vertebrata</taxon>
        <taxon>Euteleostomi</taxon>
        <taxon>Amphibia</taxon>
        <taxon>Batrachia</taxon>
        <taxon>Caudata</taxon>
        <taxon>Salamandroidea</taxon>
        <taxon>Salamandridae</taxon>
        <taxon>Pleurodelinae</taxon>
        <taxon>Pleurodeles</taxon>
    </lineage>
</organism>
<evidence type="ECO:0000313" key="3">
    <source>
        <dbReference type="Proteomes" id="UP001066276"/>
    </source>
</evidence>
<protein>
    <submittedName>
        <fullName evidence="2">Uncharacterized protein</fullName>
    </submittedName>
</protein>
<dbReference type="EMBL" id="JANPWB010000012">
    <property type="protein sequence ID" value="KAJ1114240.1"/>
    <property type="molecule type" value="Genomic_DNA"/>
</dbReference>
<sequence length="128" mass="13717">MGRRPLRAGPPGHARPRLFSLLQAARSSRLPWTSWGKRGSPAGVGKGEGGPRTSVVVSAHSEINGGAPACPQRHLLRPRARRSTELGTQATIALTGGNTTGPIVRYSRSAVHRPVIIYNVRTACNYIF</sequence>
<feature type="region of interest" description="Disordered" evidence="1">
    <location>
        <begin position="32"/>
        <end position="53"/>
    </location>
</feature>
<comment type="caution">
    <text evidence="2">The sequence shown here is derived from an EMBL/GenBank/DDBJ whole genome shotgun (WGS) entry which is preliminary data.</text>
</comment>
<accession>A0AAV7NDU9</accession>
<name>A0AAV7NDU9_PLEWA</name>
<dbReference type="AlphaFoldDB" id="A0AAV7NDU9"/>
<evidence type="ECO:0000256" key="1">
    <source>
        <dbReference type="SAM" id="MobiDB-lite"/>
    </source>
</evidence>
<proteinExistence type="predicted"/>